<evidence type="ECO:0000256" key="2">
    <source>
        <dbReference type="ARBA" id="ARBA00006275"/>
    </source>
</evidence>
<proteinExistence type="inferred from homology"/>
<organism evidence="8 9">
    <name type="scientific">Duncaniella freteri</name>
    <dbReference type="NCBI Taxonomy" id="2530391"/>
    <lineage>
        <taxon>Bacteria</taxon>
        <taxon>Pseudomonadati</taxon>
        <taxon>Bacteroidota</taxon>
        <taxon>Bacteroidia</taxon>
        <taxon>Bacteroidales</taxon>
        <taxon>Muribaculaceae</taxon>
        <taxon>Duncaniella</taxon>
    </lineage>
</organism>
<dbReference type="RefSeq" id="WP_135471232.1">
    <property type="nucleotide sequence ID" value="NZ_CASJDB010000014.1"/>
</dbReference>
<dbReference type="AlphaFoldDB" id="A0A4Z0V4S8"/>
<accession>A0A4Z0V4S8</accession>
<gene>
    <name evidence="8" type="ORF">EZ315_05725</name>
</gene>
<dbReference type="InterPro" id="IPR011990">
    <property type="entry name" value="TPR-like_helical_dom_sf"/>
</dbReference>
<comment type="subcellular location">
    <subcellularLocation>
        <location evidence="1">Cell outer membrane</location>
    </subcellularLocation>
</comment>
<dbReference type="InterPro" id="IPR033985">
    <property type="entry name" value="SusD-like_N"/>
</dbReference>
<feature type="domain" description="SusD-like N-terminal" evidence="7">
    <location>
        <begin position="88"/>
        <end position="226"/>
    </location>
</feature>
<keyword evidence="4" id="KW-0472">Membrane</keyword>
<dbReference type="GeneID" id="82149287"/>
<evidence type="ECO:0000259" key="7">
    <source>
        <dbReference type="Pfam" id="PF14322"/>
    </source>
</evidence>
<dbReference type="Pfam" id="PF07980">
    <property type="entry name" value="SusD_RagB"/>
    <property type="match status" value="1"/>
</dbReference>
<evidence type="ECO:0000259" key="6">
    <source>
        <dbReference type="Pfam" id="PF07980"/>
    </source>
</evidence>
<feature type="domain" description="RagB/SusD" evidence="6">
    <location>
        <begin position="327"/>
        <end position="447"/>
    </location>
</feature>
<dbReference type="Proteomes" id="UP000297635">
    <property type="component" value="Unassembled WGS sequence"/>
</dbReference>
<dbReference type="SUPFAM" id="SSF48452">
    <property type="entry name" value="TPR-like"/>
    <property type="match status" value="1"/>
</dbReference>
<dbReference type="PROSITE" id="PS51257">
    <property type="entry name" value="PROKAR_LIPOPROTEIN"/>
    <property type="match status" value="1"/>
</dbReference>
<reference evidence="8 9" key="1">
    <citation type="submission" date="2019-02" db="EMBL/GenBank/DDBJ databases">
        <title>Isolation and identification of novel species under the genus Muribaculum.</title>
        <authorList>
            <person name="Miyake S."/>
            <person name="Ding Y."/>
            <person name="Low A."/>
            <person name="Soh M."/>
            <person name="Seedorf H."/>
        </authorList>
    </citation>
    <scope>NUCLEOTIDE SEQUENCE [LARGE SCALE GENOMIC DNA]</scope>
    <source>
        <strain evidence="8 9">TLL-A3</strain>
    </source>
</reference>
<evidence type="ECO:0000256" key="5">
    <source>
        <dbReference type="ARBA" id="ARBA00023237"/>
    </source>
</evidence>
<keyword evidence="3" id="KW-0732">Signal</keyword>
<evidence type="ECO:0000256" key="4">
    <source>
        <dbReference type="ARBA" id="ARBA00023136"/>
    </source>
</evidence>
<evidence type="ECO:0000313" key="9">
    <source>
        <dbReference type="Proteomes" id="UP000297635"/>
    </source>
</evidence>
<dbReference type="EMBL" id="SJSA01000001">
    <property type="protein sequence ID" value="TGG40219.1"/>
    <property type="molecule type" value="Genomic_DNA"/>
</dbReference>
<keyword evidence="9" id="KW-1185">Reference proteome</keyword>
<name>A0A4Z0V4S8_9BACT</name>
<evidence type="ECO:0000256" key="1">
    <source>
        <dbReference type="ARBA" id="ARBA00004442"/>
    </source>
</evidence>
<comment type="similarity">
    <text evidence="2">Belongs to the SusD family.</text>
</comment>
<dbReference type="GO" id="GO:0009279">
    <property type="term" value="C:cell outer membrane"/>
    <property type="evidence" value="ECO:0007669"/>
    <property type="project" value="UniProtKB-SubCell"/>
</dbReference>
<dbReference type="Pfam" id="PF14322">
    <property type="entry name" value="SusD-like_3"/>
    <property type="match status" value="1"/>
</dbReference>
<dbReference type="Gene3D" id="1.25.40.390">
    <property type="match status" value="1"/>
</dbReference>
<protein>
    <submittedName>
        <fullName evidence="8">RagB/SusD family nutrient uptake outer membrane protein</fullName>
    </submittedName>
</protein>
<evidence type="ECO:0000256" key="3">
    <source>
        <dbReference type="ARBA" id="ARBA00022729"/>
    </source>
</evidence>
<sequence>MKHIYKKFINAALVVSGLFATSCNDFLNEIPKGEKIPQTWEDYNAFMRNKNLSYFENEQILFLMGDYFRSPSALNSSELTRANYLFLEDVDRTAINTGDYMAFYSAYEMMFYWNLIIEEGMNATQATDQQRRMLVAQARVLRAMTYHYIANYHADQYCEATLNTLSVPLVTSASVEAPSPQATLQQLYDFMVSDLLAAIPDLPDRGETIVHPTKAAGYGMLARVYLSMGRYADAGKAASDAIKENGNLYDWVKFYNDDKERIEDTSTFNVATSVNPEIDNPENYVYHASSSGYWAGISSGSLTLSLERAARFEPGDIRLIGKWRYYKTAAGIEYYRGLYANEPNYGGIRAAEMYYILAECQARDGKISEAMESVNKVRRTRFLPEYYTPLQAADKTEAINKIIDDKANEFIQTQIPFCDYRRLNKEGIYTRTLTKTIDGVTYTLRPESHMWIFPYPAKVLQNPGNNPIVQTVNK</sequence>
<comment type="caution">
    <text evidence="8">The sequence shown here is derived from an EMBL/GenBank/DDBJ whole genome shotgun (WGS) entry which is preliminary data.</text>
</comment>
<dbReference type="InterPro" id="IPR012944">
    <property type="entry name" value="SusD_RagB_dom"/>
</dbReference>
<keyword evidence="5" id="KW-0998">Cell outer membrane</keyword>
<evidence type="ECO:0000313" key="8">
    <source>
        <dbReference type="EMBL" id="TGG40219.1"/>
    </source>
</evidence>